<evidence type="ECO:0000256" key="2">
    <source>
        <dbReference type="ARBA" id="ARBA00022448"/>
    </source>
</evidence>
<dbReference type="CDD" id="cd06173">
    <property type="entry name" value="MFS_MefA_like"/>
    <property type="match status" value="1"/>
</dbReference>
<accession>A0A931NGK2</accession>
<feature type="transmembrane region" description="Helical" evidence="7">
    <location>
        <begin position="6"/>
        <end position="30"/>
    </location>
</feature>
<dbReference type="GO" id="GO:0005886">
    <property type="term" value="C:plasma membrane"/>
    <property type="evidence" value="ECO:0007669"/>
    <property type="project" value="UniProtKB-SubCell"/>
</dbReference>
<dbReference type="Gene3D" id="1.20.1250.20">
    <property type="entry name" value="MFS general substrate transporter like domains"/>
    <property type="match status" value="1"/>
</dbReference>
<proteinExistence type="predicted"/>
<evidence type="ECO:0000256" key="7">
    <source>
        <dbReference type="SAM" id="Phobius"/>
    </source>
</evidence>
<dbReference type="InterPro" id="IPR011701">
    <property type="entry name" value="MFS"/>
</dbReference>
<evidence type="ECO:0000256" key="5">
    <source>
        <dbReference type="ARBA" id="ARBA00022989"/>
    </source>
</evidence>
<dbReference type="InterPro" id="IPR036259">
    <property type="entry name" value="MFS_trans_sf"/>
</dbReference>
<keyword evidence="6 7" id="KW-0472">Membrane</keyword>
<dbReference type="PANTHER" id="PTHR43266:SF2">
    <property type="entry name" value="MAJOR FACILITATOR SUPERFAMILY (MFS) PROFILE DOMAIN-CONTAINING PROTEIN"/>
    <property type="match status" value="1"/>
</dbReference>
<organism evidence="8 9">
    <name type="scientific">Inhella proteolytica</name>
    <dbReference type="NCBI Taxonomy" id="2795029"/>
    <lineage>
        <taxon>Bacteria</taxon>
        <taxon>Pseudomonadati</taxon>
        <taxon>Pseudomonadota</taxon>
        <taxon>Betaproteobacteria</taxon>
        <taxon>Burkholderiales</taxon>
        <taxon>Sphaerotilaceae</taxon>
        <taxon>Inhella</taxon>
    </lineage>
</organism>
<dbReference type="AlphaFoldDB" id="A0A931NGK2"/>
<reference evidence="8" key="1">
    <citation type="submission" date="2020-12" db="EMBL/GenBank/DDBJ databases">
        <title>The genome sequence of Inhella sp. 1Y17.</title>
        <authorList>
            <person name="Liu Y."/>
        </authorList>
    </citation>
    <scope>NUCLEOTIDE SEQUENCE</scope>
    <source>
        <strain evidence="8">1Y17</strain>
    </source>
</reference>
<feature type="transmembrane region" description="Helical" evidence="7">
    <location>
        <begin position="374"/>
        <end position="393"/>
    </location>
</feature>
<feature type="transmembrane region" description="Helical" evidence="7">
    <location>
        <begin position="42"/>
        <end position="62"/>
    </location>
</feature>
<evidence type="ECO:0000256" key="1">
    <source>
        <dbReference type="ARBA" id="ARBA00004651"/>
    </source>
</evidence>
<feature type="transmembrane region" description="Helical" evidence="7">
    <location>
        <begin position="288"/>
        <end position="305"/>
    </location>
</feature>
<keyword evidence="9" id="KW-1185">Reference proteome</keyword>
<sequence>MKKGFYTIMSAQFFSSLADNALFIAAVELLKPLDPSGAQRAALVPMFALFYVLLAPFVGAFADALPKGRVMFIANGIKVAGCLMMLVGVHPLLAFAVVGLGAAAYSPAKYGILTELLPPSQLVKANGWIEGLTIASIILGVVLGGQLIGPHIAPHLMGLGLPGIASAAEAAITAMVGLYVLAALFNLKIPRTEAPLRPMGGPLDLVTDFMQCNRRLWQDKLGQISLATTTLFWGVSGNLRYIVLAWAGAALGYTTTQASSLVGVVAIGTALGALVASWTMKLDRAVKVIPLGIALGLTVILLVGIRDVKLAAPFLTLLGALGGFLVVPMNALLQHRGHNLMGAGRSIAVQNFNEQACILVLGFLYVGLTGIGLHAFAAITAFGLLVAGVMELIRRWHLRNLRRHPQELERLLEIARCDDCH</sequence>
<feature type="transmembrane region" description="Helical" evidence="7">
    <location>
        <begin position="127"/>
        <end position="148"/>
    </location>
</feature>
<evidence type="ECO:0000256" key="4">
    <source>
        <dbReference type="ARBA" id="ARBA00022692"/>
    </source>
</evidence>
<dbReference type="RefSeq" id="WP_198110409.1">
    <property type="nucleotide sequence ID" value="NZ_JAEDAK010000004.1"/>
</dbReference>
<evidence type="ECO:0000313" key="9">
    <source>
        <dbReference type="Proteomes" id="UP000613266"/>
    </source>
</evidence>
<keyword evidence="5 7" id="KW-1133">Transmembrane helix</keyword>
<dbReference type="Pfam" id="PF07690">
    <property type="entry name" value="MFS_1"/>
    <property type="match status" value="1"/>
</dbReference>
<gene>
    <name evidence="8" type="primary">lplT</name>
    <name evidence="8" type="ORF">I7X39_07765</name>
</gene>
<keyword evidence="4 7" id="KW-0812">Transmembrane</keyword>
<protein>
    <submittedName>
        <fullName evidence="8">Lysophospholipid transporter LplT</fullName>
    </submittedName>
</protein>
<evidence type="ECO:0000256" key="6">
    <source>
        <dbReference type="ARBA" id="ARBA00023136"/>
    </source>
</evidence>
<comment type="caution">
    <text evidence="8">The sequence shown here is derived from an EMBL/GenBank/DDBJ whole genome shotgun (WGS) entry which is preliminary data.</text>
</comment>
<keyword evidence="2" id="KW-0813">Transport</keyword>
<feature type="transmembrane region" description="Helical" evidence="7">
    <location>
        <begin position="258"/>
        <end position="276"/>
    </location>
</feature>
<dbReference type="PANTHER" id="PTHR43266">
    <property type="entry name" value="MACROLIDE-EFFLUX PROTEIN"/>
    <property type="match status" value="1"/>
</dbReference>
<evidence type="ECO:0000313" key="8">
    <source>
        <dbReference type="EMBL" id="MBH9576798.1"/>
    </source>
</evidence>
<dbReference type="NCBIfam" id="NF008397">
    <property type="entry name" value="PRK11195.1"/>
    <property type="match status" value="1"/>
</dbReference>
<dbReference type="Proteomes" id="UP000613266">
    <property type="component" value="Unassembled WGS sequence"/>
</dbReference>
<feature type="transmembrane region" description="Helical" evidence="7">
    <location>
        <begin position="311"/>
        <end position="332"/>
    </location>
</feature>
<comment type="subcellular location">
    <subcellularLocation>
        <location evidence="1">Cell membrane</location>
        <topology evidence="1">Multi-pass membrane protein</topology>
    </subcellularLocation>
</comment>
<feature type="transmembrane region" description="Helical" evidence="7">
    <location>
        <begin position="82"/>
        <end position="106"/>
    </location>
</feature>
<dbReference type="EMBL" id="JAEDAK010000004">
    <property type="protein sequence ID" value="MBH9576798.1"/>
    <property type="molecule type" value="Genomic_DNA"/>
</dbReference>
<dbReference type="SUPFAM" id="SSF103473">
    <property type="entry name" value="MFS general substrate transporter"/>
    <property type="match status" value="1"/>
</dbReference>
<dbReference type="GO" id="GO:0022857">
    <property type="term" value="F:transmembrane transporter activity"/>
    <property type="evidence" value="ECO:0007669"/>
    <property type="project" value="InterPro"/>
</dbReference>
<evidence type="ECO:0000256" key="3">
    <source>
        <dbReference type="ARBA" id="ARBA00022475"/>
    </source>
</evidence>
<feature type="transmembrane region" description="Helical" evidence="7">
    <location>
        <begin position="224"/>
        <end position="246"/>
    </location>
</feature>
<name>A0A931NGK2_9BURK</name>
<keyword evidence="3" id="KW-1003">Cell membrane</keyword>